<protein>
    <submittedName>
        <fullName evidence="1">Uncharacterized protein</fullName>
    </submittedName>
</protein>
<reference evidence="1 2" key="1">
    <citation type="journal article" date="2023" name="Int. J. Syst. Evol. Microbiol.">
        <title>Winogradskyella bathintestinalis sp. nov., isolated from the intestine of the deep-sea loosejaw dragonfish, Malacosteus niger.</title>
        <authorList>
            <person name="Uniacke-Lowe S."/>
            <person name="Johnson C.N."/>
            <person name="Stanton C."/>
            <person name="Hill C."/>
            <person name="Ross P."/>
        </authorList>
    </citation>
    <scope>NUCLEOTIDE SEQUENCE [LARGE SCALE GENOMIC DNA]</scope>
    <source>
        <strain evidence="1 2">APC 3343</strain>
    </source>
</reference>
<name>A0ABT7ZYR0_9FLAO</name>
<dbReference type="RefSeq" id="WP_290207831.1">
    <property type="nucleotide sequence ID" value="NZ_JASDDK010000010.1"/>
</dbReference>
<proteinExistence type="predicted"/>
<organism evidence="1 2">
    <name type="scientific">Winogradskyella bathintestinalis</name>
    <dbReference type="NCBI Taxonomy" id="3035208"/>
    <lineage>
        <taxon>Bacteria</taxon>
        <taxon>Pseudomonadati</taxon>
        <taxon>Bacteroidota</taxon>
        <taxon>Flavobacteriia</taxon>
        <taxon>Flavobacteriales</taxon>
        <taxon>Flavobacteriaceae</taxon>
        <taxon>Winogradskyella</taxon>
    </lineage>
</organism>
<keyword evidence="2" id="KW-1185">Reference proteome</keyword>
<dbReference type="Proteomes" id="UP001231197">
    <property type="component" value="Unassembled WGS sequence"/>
</dbReference>
<gene>
    <name evidence="1" type="ORF">QMA06_15520</name>
</gene>
<accession>A0ABT7ZYR0</accession>
<sequence length="63" mass="7443">MSLRDTLLAQRIYILRGELFITSLIVSDFNISKVAQLALIDKEDLDFYFLKFQLKLYTIQSRL</sequence>
<evidence type="ECO:0000313" key="1">
    <source>
        <dbReference type="EMBL" id="MDN3494133.1"/>
    </source>
</evidence>
<dbReference type="EMBL" id="JASDDK010000010">
    <property type="protein sequence ID" value="MDN3494133.1"/>
    <property type="molecule type" value="Genomic_DNA"/>
</dbReference>
<evidence type="ECO:0000313" key="2">
    <source>
        <dbReference type="Proteomes" id="UP001231197"/>
    </source>
</evidence>
<comment type="caution">
    <text evidence="1">The sequence shown here is derived from an EMBL/GenBank/DDBJ whole genome shotgun (WGS) entry which is preliminary data.</text>
</comment>